<protein>
    <recommendedName>
        <fullName evidence="8">AB hydrolase-1 domain-containing protein</fullName>
    </recommendedName>
</protein>
<feature type="compositionally biased region" description="Basic and acidic residues" evidence="1">
    <location>
        <begin position="272"/>
        <end position="283"/>
    </location>
</feature>
<dbReference type="InterPro" id="IPR029058">
    <property type="entry name" value="AB_hydrolase_fold"/>
</dbReference>
<name>A0A3M6XL33_HORWE</name>
<dbReference type="VEuPathDB" id="FungiDB:BTJ68_05781"/>
<dbReference type="EMBL" id="QWIK01000992">
    <property type="protein sequence ID" value="RMX98638.1"/>
    <property type="molecule type" value="Genomic_DNA"/>
</dbReference>
<dbReference type="PANTHER" id="PTHR42103:SF2">
    <property type="entry name" value="AB HYDROLASE-1 DOMAIN-CONTAINING PROTEIN"/>
    <property type="match status" value="1"/>
</dbReference>
<evidence type="ECO:0000313" key="3">
    <source>
        <dbReference type="EMBL" id="RMX98638.1"/>
    </source>
</evidence>
<dbReference type="EMBL" id="QWIM01001609">
    <property type="protein sequence ID" value="RMY23472.1"/>
    <property type="molecule type" value="Genomic_DNA"/>
</dbReference>
<dbReference type="PANTHER" id="PTHR42103">
    <property type="entry name" value="ALPHA/BETA-HYDROLASES SUPERFAMILY PROTEIN"/>
    <property type="match status" value="1"/>
</dbReference>
<dbReference type="AlphaFoldDB" id="A0A3M6XL33"/>
<dbReference type="Proteomes" id="UP000282582">
    <property type="component" value="Unassembled WGS sequence"/>
</dbReference>
<proteinExistence type="predicted"/>
<comment type="caution">
    <text evidence="2">The sequence shown here is derived from an EMBL/GenBank/DDBJ whole genome shotgun (WGS) entry which is preliminary data.</text>
</comment>
<evidence type="ECO:0000313" key="2">
    <source>
        <dbReference type="EMBL" id="RMX91326.1"/>
    </source>
</evidence>
<feature type="compositionally biased region" description="Polar residues" evidence="1">
    <location>
        <begin position="207"/>
        <end position="218"/>
    </location>
</feature>
<dbReference type="EMBL" id="QWIL01003008">
    <property type="protein sequence ID" value="RMX91326.1"/>
    <property type="molecule type" value="Genomic_DNA"/>
</dbReference>
<feature type="compositionally biased region" description="Basic and acidic residues" evidence="1">
    <location>
        <begin position="227"/>
        <end position="238"/>
    </location>
</feature>
<organism evidence="2 5">
    <name type="scientific">Hortaea werneckii</name>
    <name type="common">Black yeast</name>
    <name type="synonym">Cladosporium werneckii</name>
    <dbReference type="NCBI Taxonomy" id="91943"/>
    <lineage>
        <taxon>Eukaryota</taxon>
        <taxon>Fungi</taxon>
        <taxon>Dikarya</taxon>
        <taxon>Ascomycota</taxon>
        <taxon>Pezizomycotina</taxon>
        <taxon>Dothideomycetes</taxon>
        <taxon>Dothideomycetidae</taxon>
        <taxon>Mycosphaerellales</taxon>
        <taxon>Teratosphaeriaceae</taxon>
        <taxon>Hortaea</taxon>
    </lineage>
</organism>
<evidence type="ECO:0000313" key="7">
    <source>
        <dbReference type="Proteomes" id="UP000282582"/>
    </source>
</evidence>
<evidence type="ECO:0000256" key="1">
    <source>
        <dbReference type="SAM" id="MobiDB-lite"/>
    </source>
</evidence>
<evidence type="ECO:0008006" key="8">
    <source>
        <dbReference type="Google" id="ProtNLM"/>
    </source>
</evidence>
<dbReference type="Proteomes" id="UP000276864">
    <property type="component" value="Unassembled WGS sequence"/>
</dbReference>
<reference evidence="5 6" key="1">
    <citation type="journal article" date="2018" name="BMC Genomics">
        <title>Genomic evidence for intraspecific hybridization in a clonal and extremely halotolerant yeast.</title>
        <authorList>
            <person name="Gostincar C."/>
            <person name="Stajich J.E."/>
            <person name="Zupancic J."/>
            <person name="Zalar P."/>
            <person name="Gunde-Cimerman N."/>
        </authorList>
    </citation>
    <scope>NUCLEOTIDE SEQUENCE [LARGE SCALE GENOMIC DNA]</scope>
    <source>
        <strain evidence="4 6">EXF-6651</strain>
        <strain evidence="3 7">EXF-6654</strain>
        <strain evidence="2 5">EXF-6669</strain>
    </source>
</reference>
<accession>A0A3M6XL33</accession>
<evidence type="ECO:0000313" key="5">
    <source>
        <dbReference type="Proteomes" id="UP000271337"/>
    </source>
</evidence>
<sequence length="404" mass="43905">MPNPVYAFTLPSLNDDTPLACRIYHPGKLSSGTPGSQTELRGAVIAHPYAPLGGSYDDAVVLSVTETLVNEGHIVITFNFRLNEGRGATGSVGHTSWTGRPEMDDYSSVAGFLMEYLQDIRRHGSEEIMGSDRPPPLQIIFGGYSYGSLVLARLPPPEAITHRLREATTGTAAYEISIRARTLAERAWKAAQEAAENSARGRGHASGRSTAPARSSPLTMGGEETDSSERRRSRESKRALSIARKGAQLPHRIKAHRREHSGKRTDLLREAHNSEDDVSREGQDQAADQAASPNYLLISPVLLPFTTMLCPPGPSIPFTSTTKQSGSGNGGYSFSNHNSLALFGTADIFTSSKRLQAWAEKQKASNPQFEWEQIEDAGHFWHEEGAMEALVGRIASWVKGLTPA</sequence>
<feature type="compositionally biased region" description="Basic residues" evidence="1">
    <location>
        <begin position="251"/>
        <end position="261"/>
    </location>
</feature>
<feature type="region of interest" description="Disordered" evidence="1">
    <location>
        <begin position="194"/>
        <end position="266"/>
    </location>
</feature>
<dbReference type="OrthoDB" id="10260961at2759"/>
<evidence type="ECO:0000313" key="4">
    <source>
        <dbReference type="EMBL" id="RMY23472.1"/>
    </source>
</evidence>
<dbReference type="Gene3D" id="3.40.50.1820">
    <property type="entry name" value="alpha/beta hydrolase"/>
    <property type="match status" value="1"/>
</dbReference>
<dbReference type="Proteomes" id="UP000271337">
    <property type="component" value="Unassembled WGS sequence"/>
</dbReference>
<gene>
    <name evidence="4" type="ORF">D0866_11648</name>
    <name evidence="2" type="ORF">D0867_15009</name>
    <name evidence="3" type="ORF">D0868_09983</name>
</gene>
<dbReference type="SUPFAM" id="SSF53474">
    <property type="entry name" value="alpha/beta-Hydrolases"/>
    <property type="match status" value="1"/>
</dbReference>
<feature type="region of interest" description="Disordered" evidence="1">
    <location>
        <begin position="272"/>
        <end position="291"/>
    </location>
</feature>
<evidence type="ECO:0000313" key="6">
    <source>
        <dbReference type="Proteomes" id="UP000276864"/>
    </source>
</evidence>